<dbReference type="InterPro" id="IPR013783">
    <property type="entry name" value="Ig-like_fold"/>
</dbReference>
<dbReference type="SMART" id="SM00710">
    <property type="entry name" value="PbH1"/>
    <property type="match status" value="10"/>
</dbReference>
<feature type="region of interest" description="Disordered" evidence="1">
    <location>
        <begin position="731"/>
        <end position="763"/>
    </location>
</feature>
<dbReference type="CDD" id="cd11304">
    <property type="entry name" value="Cadherin_repeat"/>
    <property type="match status" value="1"/>
</dbReference>
<sequence>MSNLQSLSPTEIAFVDAGVADSSSLIAQFTAGTEVHLLDASQDAIDQITQVLSSRSQVSAVHIVSHGSDGALQLGGETIRDLSEYEAELQQWSNSLIANADILLYGCNVAADAAGVAFIQSLAQLTGADVAASDDLTGLGGDWELEYQTGQVETVGLAAFNYSSTLASFTVSNTNDSGAGSLRQAILDANAAAGADTINVTTTGMITLTTGELTITDSVSINGNGITISGNNASRVFNIDDSNENPDKTVSLDRVTITGGRRTLSISLGGGIFSTENLTLSNSTISGNSTAAAFSGFGAGIYSSSGSLTVSNSTISNNSMSEGINFGAGIYVTGSLTVSNSTISNNSASGFSGSGGGIDTTSGSSVSVSNSIISNNSVSGRGGSGGGIASRGSLSVSNSTISNNSASSTFTTAQGGGIYSLGSLSVSNSTISNNSVTTTTLEGTFGGGIYSSSDLSGQIATIRNSTISGNSAGVGGGIYNSEGLLQLRNSTVTANTAGQGSGVASVGSTSTRTEGVSSIIAGNSSGDVDFNNATNSFASLGNNLIGSGNATGAFNQTGDQTGVTNPGLAALANNGGPTQTHALLTTSPAINRGSNPDGLTTDQRGFTRIVGGTADIGAFESGATVANTPPTTTGIANVTVNEDASATTINLFDVFADAQTPDSGLSYSVTNNSNPGLVGTSITGGNLTLAYAANAFGTANLTVTATDPGGLSVPTSFSVTVNSVNDAPSFTKGPDQTVPQNSGPQTVNNWATNRSAGPANESGQTLSFLVSNNNNALFSTQPSIDPATGNLTYTPAANASGTATVTVQLQDNGGTANGGVDTSAAQTFTITITAVNQPPSFTKGTDQTVNEDSGPQTVNNWATGISAGPNESGQTLTFLTSNNNNALFSTQPSIDATGKLTYTPAANANGTATVTVQLQDSGGTANGGQDTSAPQTFTITVNPVNDPPVVNLTSTSQSILSNNSLISGVSISDIDAGSSPVSVTLSVNSGTLNVATTPGVTIGSNSTGNVTLTGTVSDINTALSNLRYTSSNSFSGNDSLNVIVNDNGNTGGGALSDSKTVALSVVRDLGTLGVFGQVVSGTVNASDPEDLYQVTLTTGATLFPSLYVLTGDADLAILDSVGTVIASSNNPGLQAELITQAVPAGTYRIRVRRFTGSTNYNLVIAKY</sequence>
<reference evidence="3" key="1">
    <citation type="submission" date="2020-05" db="EMBL/GenBank/DDBJ databases">
        <authorList>
            <person name="Zhu T."/>
            <person name="Keshari N."/>
            <person name="Lu X."/>
        </authorList>
    </citation>
    <scope>NUCLEOTIDE SEQUENCE</scope>
    <source>
        <strain evidence="3">NK1-12</strain>
    </source>
</reference>
<dbReference type="InterPro" id="IPR025592">
    <property type="entry name" value="DUF4347"/>
</dbReference>
<evidence type="ECO:0000256" key="1">
    <source>
        <dbReference type="SAM" id="MobiDB-lite"/>
    </source>
</evidence>
<dbReference type="GO" id="GO:0016020">
    <property type="term" value="C:membrane"/>
    <property type="evidence" value="ECO:0007669"/>
    <property type="project" value="InterPro"/>
</dbReference>
<accession>A0AA96WHW4</accession>
<dbReference type="SUPFAM" id="SSF51126">
    <property type="entry name" value="Pectin lyase-like"/>
    <property type="match status" value="1"/>
</dbReference>
<organism evidence="3">
    <name type="scientific">Leptolyngbya sp. NK1-12</name>
    <dbReference type="NCBI Taxonomy" id="2547451"/>
    <lineage>
        <taxon>Bacteria</taxon>
        <taxon>Bacillati</taxon>
        <taxon>Cyanobacteriota</taxon>
        <taxon>Cyanophyceae</taxon>
        <taxon>Leptolyngbyales</taxon>
        <taxon>Leptolyngbyaceae</taxon>
        <taxon>Leptolyngbya group</taxon>
        <taxon>Leptolyngbya</taxon>
    </lineage>
</organism>
<dbReference type="NCBIfam" id="NF041518">
    <property type="entry name" value="choice_anch_Q"/>
    <property type="match status" value="1"/>
</dbReference>
<dbReference type="InterPro" id="IPR011050">
    <property type="entry name" value="Pectin_lyase_fold/virulence"/>
</dbReference>
<dbReference type="Pfam" id="PF17963">
    <property type="entry name" value="Big_9"/>
    <property type="match status" value="1"/>
</dbReference>
<dbReference type="InterPro" id="IPR002126">
    <property type="entry name" value="Cadherin-like_dom"/>
</dbReference>
<feature type="domain" description="Cadherin" evidence="2">
    <location>
        <begin position="632"/>
        <end position="730"/>
    </location>
</feature>
<feature type="compositionally biased region" description="Polar residues" evidence="1">
    <location>
        <begin position="737"/>
        <end position="763"/>
    </location>
</feature>
<dbReference type="PROSITE" id="PS50268">
    <property type="entry name" value="CADHERIN_2"/>
    <property type="match status" value="1"/>
</dbReference>
<evidence type="ECO:0000313" key="3">
    <source>
        <dbReference type="EMBL" id="WNZ24950.1"/>
    </source>
</evidence>
<dbReference type="Gene3D" id="2.160.20.10">
    <property type="entry name" value="Single-stranded right-handed beta-helix, Pectin lyase-like"/>
    <property type="match status" value="1"/>
</dbReference>
<dbReference type="Pfam" id="PF14252">
    <property type="entry name" value="DUF4347"/>
    <property type="match status" value="1"/>
</dbReference>
<dbReference type="SUPFAM" id="SSF49313">
    <property type="entry name" value="Cadherin-like"/>
    <property type="match status" value="1"/>
</dbReference>
<dbReference type="Gene3D" id="2.60.120.380">
    <property type="match status" value="1"/>
</dbReference>
<dbReference type="InterPro" id="IPR015919">
    <property type="entry name" value="Cadherin-like_sf"/>
</dbReference>
<dbReference type="InterPro" id="IPR059226">
    <property type="entry name" value="Choice_anch_Q_dom"/>
</dbReference>
<dbReference type="AlphaFoldDB" id="A0AA96WHW4"/>
<dbReference type="InterPro" id="IPR012334">
    <property type="entry name" value="Pectin_lyas_fold"/>
</dbReference>
<dbReference type="InterPro" id="IPR006626">
    <property type="entry name" value="PbH1"/>
</dbReference>
<dbReference type="RefSeq" id="WP_316430988.1">
    <property type="nucleotide sequence ID" value="NZ_CP053586.1"/>
</dbReference>
<dbReference type="GO" id="GO:0007156">
    <property type="term" value="P:homophilic cell adhesion via plasma membrane adhesion molecules"/>
    <property type="evidence" value="ECO:0007669"/>
    <property type="project" value="InterPro"/>
</dbReference>
<proteinExistence type="predicted"/>
<evidence type="ECO:0000259" key="2">
    <source>
        <dbReference type="PROSITE" id="PS50268"/>
    </source>
</evidence>
<dbReference type="SUPFAM" id="SSF89260">
    <property type="entry name" value="Collagen-binding domain"/>
    <property type="match status" value="1"/>
</dbReference>
<dbReference type="GO" id="GO:0005509">
    <property type="term" value="F:calcium ion binding"/>
    <property type="evidence" value="ECO:0007669"/>
    <property type="project" value="InterPro"/>
</dbReference>
<dbReference type="Gene3D" id="2.60.40.10">
    <property type="entry name" value="Immunoglobulins"/>
    <property type="match status" value="1"/>
</dbReference>
<protein>
    <submittedName>
        <fullName evidence="3">DUF4347 domain-containing protein</fullName>
    </submittedName>
</protein>
<gene>
    <name evidence="3" type="ORF">HJG54_20255</name>
</gene>
<name>A0AA96WHW4_9CYAN</name>
<dbReference type="EMBL" id="CP053586">
    <property type="protein sequence ID" value="WNZ24950.1"/>
    <property type="molecule type" value="Genomic_DNA"/>
</dbReference>